<name>A0A1M6IPR9_9FLAO</name>
<keyword evidence="2" id="KW-0812">Transmembrane</keyword>
<evidence type="ECO:0000256" key="2">
    <source>
        <dbReference type="SAM" id="Phobius"/>
    </source>
</evidence>
<keyword evidence="2" id="KW-0472">Membrane</keyword>
<evidence type="ECO:0000256" key="1">
    <source>
        <dbReference type="SAM" id="Coils"/>
    </source>
</evidence>
<feature type="transmembrane region" description="Helical" evidence="2">
    <location>
        <begin position="23"/>
        <end position="48"/>
    </location>
</feature>
<feature type="coiled-coil region" evidence="1">
    <location>
        <begin position="48"/>
        <end position="78"/>
    </location>
</feature>
<proteinExistence type="predicted"/>
<feature type="transmembrane region" description="Helical" evidence="2">
    <location>
        <begin position="179"/>
        <end position="197"/>
    </location>
</feature>
<protein>
    <submittedName>
        <fullName evidence="3">Uncharacterized protein</fullName>
    </submittedName>
</protein>
<keyword evidence="2" id="KW-1133">Transmembrane helix</keyword>
<dbReference type="STRING" id="683124.SAMN05444337_1834"/>
<organism evidence="3 4">
    <name type="scientific">Flavobacterium haoranii</name>
    <dbReference type="NCBI Taxonomy" id="683124"/>
    <lineage>
        <taxon>Bacteria</taxon>
        <taxon>Pseudomonadati</taxon>
        <taxon>Bacteroidota</taxon>
        <taxon>Flavobacteriia</taxon>
        <taxon>Flavobacteriales</taxon>
        <taxon>Flavobacteriaceae</taxon>
        <taxon>Flavobacterium</taxon>
    </lineage>
</organism>
<sequence length="204" mass="24056">MFEGIKSFYDIFTSKTNSVISKFTFFISLLVFLLFIDFSFNLTFNYFLNNKLNQLEMINKLKNNYNEDEDKLRVLRNMENEILISRHYLSFLNEFKKNVVLLNDNSNQNLNSNTSKITDNRSFILMYLSSGSLLFILSIYRVKTGLGGHGTVMDFSFLLFMSFVLTFLFYTIPIMNKSIYNYIINFILQFVFSLLLFSKIKKAN</sequence>
<evidence type="ECO:0000313" key="3">
    <source>
        <dbReference type="EMBL" id="SHJ36432.1"/>
    </source>
</evidence>
<accession>A0A1M6IPR9</accession>
<feature type="transmembrane region" description="Helical" evidence="2">
    <location>
        <begin position="152"/>
        <end position="173"/>
    </location>
</feature>
<evidence type="ECO:0000313" key="4">
    <source>
        <dbReference type="Proteomes" id="UP000184232"/>
    </source>
</evidence>
<dbReference type="Proteomes" id="UP000184232">
    <property type="component" value="Unassembled WGS sequence"/>
</dbReference>
<feature type="transmembrane region" description="Helical" evidence="2">
    <location>
        <begin position="122"/>
        <end position="140"/>
    </location>
</feature>
<keyword evidence="1" id="KW-0175">Coiled coil</keyword>
<gene>
    <name evidence="3" type="ORF">SAMN05444337_1834</name>
</gene>
<reference evidence="3 4" key="1">
    <citation type="submission" date="2016-11" db="EMBL/GenBank/DDBJ databases">
        <authorList>
            <person name="Jaros S."/>
            <person name="Januszkiewicz K."/>
            <person name="Wedrychowicz H."/>
        </authorList>
    </citation>
    <scope>NUCLEOTIDE SEQUENCE [LARGE SCALE GENOMIC DNA]</scope>
    <source>
        <strain evidence="3 4">DSM 22807</strain>
    </source>
</reference>
<dbReference type="AlphaFoldDB" id="A0A1M6IPR9"/>
<keyword evidence="4" id="KW-1185">Reference proteome</keyword>
<dbReference type="EMBL" id="FQZH01000003">
    <property type="protein sequence ID" value="SHJ36432.1"/>
    <property type="molecule type" value="Genomic_DNA"/>
</dbReference>